<dbReference type="Pfam" id="PF01420">
    <property type="entry name" value="Methylase_S"/>
    <property type="match status" value="1"/>
</dbReference>
<dbReference type="InterPro" id="IPR000055">
    <property type="entry name" value="Restrct_endonuc_typeI_TRD"/>
</dbReference>
<dbReference type="CDD" id="cd17273">
    <property type="entry name" value="RMtype1_S_EcoJA69PI-TRD1-CR1_like"/>
    <property type="match status" value="1"/>
</dbReference>
<comment type="subunit">
    <text evidence="4">The methyltransferase is composed of M and S polypeptides.</text>
</comment>
<dbReference type="AlphaFoldDB" id="A0A7Z9BT34"/>
<dbReference type="SUPFAM" id="SSF116734">
    <property type="entry name" value="DNA methylase specificity domain"/>
    <property type="match status" value="1"/>
</dbReference>
<keyword evidence="3" id="KW-0238">DNA-binding</keyword>
<dbReference type="RefSeq" id="WP_083623189.1">
    <property type="nucleotide sequence ID" value="NZ_LR734875.1"/>
</dbReference>
<evidence type="ECO:0000256" key="3">
    <source>
        <dbReference type="ARBA" id="ARBA00023125"/>
    </source>
</evidence>
<protein>
    <submittedName>
        <fullName evidence="6">Restriction modification system DNA specificity domain protein</fullName>
    </submittedName>
</protein>
<dbReference type="EMBL" id="CZCU02000145">
    <property type="protein sequence ID" value="VXD20431.1"/>
    <property type="molecule type" value="Genomic_DNA"/>
</dbReference>
<comment type="similarity">
    <text evidence="1">Belongs to the type-I restriction system S methylase family.</text>
</comment>
<dbReference type="Proteomes" id="UP000184550">
    <property type="component" value="Unassembled WGS sequence"/>
</dbReference>
<evidence type="ECO:0000256" key="4">
    <source>
        <dbReference type="ARBA" id="ARBA00038652"/>
    </source>
</evidence>
<feature type="domain" description="Type I restriction modification DNA specificity" evidence="5">
    <location>
        <begin position="85"/>
        <end position="258"/>
    </location>
</feature>
<name>A0A7Z9BT34_9CYAN</name>
<reference evidence="6" key="1">
    <citation type="submission" date="2019-10" db="EMBL/GenBank/DDBJ databases">
        <authorList>
            <consortium name="Genoscope - CEA"/>
            <person name="William W."/>
        </authorList>
    </citation>
    <scope>NUCLEOTIDE SEQUENCE [LARGE SCALE GENOMIC DNA]</scope>
    <source>
        <strain evidence="6">BBR_PRJEB10992</strain>
    </source>
</reference>
<proteinExistence type="inferred from homology"/>
<dbReference type="Gene3D" id="3.90.220.20">
    <property type="entry name" value="DNA methylase specificity domains"/>
    <property type="match status" value="1"/>
</dbReference>
<keyword evidence="2" id="KW-0680">Restriction system</keyword>
<evidence type="ECO:0000259" key="5">
    <source>
        <dbReference type="Pfam" id="PF01420"/>
    </source>
</evidence>
<dbReference type="InterPro" id="IPR051212">
    <property type="entry name" value="Type-I_RE_S_subunit"/>
</dbReference>
<dbReference type="GO" id="GO:0009307">
    <property type="term" value="P:DNA restriction-modification system"/>
    <property type="evidence" value="ECO:0007669"/>
    <property type="project" value="UniProtKB-KW"/>
</dbReference>
<evidence type="ECO:0000313" key="6">
    <source>
        <dbReference type="EMBL" id="VXD20431.1"/>
    </source>
</evidence>
<evidence type="ECO:0000256" key="1">
    <source>
        <dbReference type="ARBA" id="ARBA00010923"/>
    </source>
</evidence>
<dbReference type="PANTHER" id="PTHR43140">
    <property type="entry name" value="TYPE-1 RESTRICTION ENZYME ECOKI SPECIFICITY PROTEIN"/>
    <property type="match status" value="1"/>
</dbReference>
<evidence type="ECO:0000256" key="2">
    <source>
        <dbReference type="ARBA" id="ARBA00022747"/>
    </source>
</evidence>
<evidence type="ECO:0000313" key="7">
    <source>
        <dbReference type="Proteomes" id="UP000184550"/>
    </source>
</evidence>
<accession>A0A7Z9BT34</accession>
<keyword evidence="7" id="KW-1185">Reference proteome</keyword>
<organism evidence="6 7">
    <name type="scientific">Planktothrix serta PCC 8927</name>
    <dbReference type="NCBI Taxonomy" id="671068"/>
    <lineage>
        <taxon>Bacteria</taxon>
        <taxon>Bacillati</taxon>
        <taxon>Cyanobacteriota</taxon>
        <taxon>Cyanophyceae</taxon>
        <taxon>Oscillatoriophycideae</taxon>
        <taxon>Oscillatoriales</taxon>
        <taxon>Microcoleaceae</taxon>
        <taxon>Planktothrix</taxon>
    </lineage>
</organism>
<dbReference type="OrthoDB" id="9815652at2"/>
<sequence length="282" mass="31895">MKIESFFSNFELLTDAPNAVVKLRELILQLAVSGKLVRQDPNDEPASILLERIRTEKERLIKEKKIRDKYPVIGIKPTEIPFKIPDSWKWVRIGDIGNVVGGGTPKTDQSEYYADHDIPWITPSDLYGLSGKFVSRGKKDISLLGLQKSSAQLMPTGTVVFSSRAPIGYVAIAKNDLSTNQGFKSCVPFCLEMSEYIYYFLKFAAREIDYQASGTTFKEISGKEFSLIMIPIPPLKEQKRIVERVDYLMSLCNTFEAKMTEVKIHQERLAEALINKTSKSLT</sequence>
<gene>
    <name evidence="6" type="ORF">PL8927_690160</name>
</gene>
<dbReference type="InterPro" id="IPR044946">
    <property type="entry name" value="Restrct_endonuc_typeI_TRD_sf"/>
</dbReference>
<comment type="caution">
    <text evidence="6">The sequence shown here is derived from an EMBL/GenBank/DDBJ whole genome shotgun (WGS) entry which is preliminary data.</text>
</comment>
<dbReference type="PANTHER" id="PTHR43140:SF1">
    <property type="entry name" value="TYPE I RESTRICTION ENZYME ECOKI SPECIFICITY SUBUNIT"/>
    <property type="match status" value="1"/>
</dbReference>
<dbReference type="GO" id="GO:0003677">
    <property type="term" value="F:DNA binding"/>
    <property type="evidence" value="ECO:0007669"/>
    <property type="project" value="UniProtKB-KW"/>
</dbReference>